<sequence length="943" mass="103040">MPKSFKEYIQLNGYAGNFNPSNSLFYSLRPKKLFPTILIGGLFTILLILYDIHSVPRQYVQYSVGISQELYKDGINKCMMINRIKPDNKFVRTSNPRFVPGTETIILKNGRILNGKGDCILGDIILKNGLIHNIGPNLNDEDAVIIDVKEKFITPGLVDMHSHVGVASWPYLFATIDGNEETDPITSYVRAQDAINPNDPAIRIIASGGVTTSLVLPGSGNLMGGEGFVIKMRPVDTMSVDDMGINAHIDPEKERAWRWLKMACGENIKRTYGSVGRMPSTRLGEAWLFRKLFAEARALKQRQDDWCDATSKLGSSGQLNSYFPEELRLESLVALLRGDARLNVHCYETYDIEAIIRHSLEFNFTITALHHALDAYRITEIIKKRVNNNITIATFSDFWGAKKEAFQASTKAPKILADAHIPVALKSDHPVLNAQTLMFEASKAHHYGLDEHLSLAAVTSVPAKALGLEHRIGQISKGYDADVVVWDSHPLELGATPLEVYIDGIPQFNTTVFVLGNDVSKPIPSNNINASTPIMRKPVKPRLASSIVLKNVGKIYVDGNQIIDTTSSTQGDIGIIVKDGIVECIGINCTQPDHISSYEVIDLNGGYVLPGFTAVAPSLGLSELRREPSTTDGIVTAVSDPDNAEGIIYAIDGLKLGGKHLEVAHKAGVFVAVTAPLSSEGVLTGVSMAFETGANSVLDYDPQPIVKENVALHAQIGTQFKYTTIPTVSGQIALIRKTLIKNLKQDNIFGRAARGEIPLVVYTHSKDEIASLIRLKIQVENNGGQLNLVILGGTEAHMLAVELAKHKIPVILIPLRAIPESWTAQHALTGAPITNTTGIDILYANGVKIGIGVVISGSERNLIWDAGWAHINSRGLISEKDSLGFISWNLEEILGLNMKDRRLMKGNIANFVAYDGNPFDMNTRVKIVAGGGKNKILIDPEQD</sequence>
<gene>
    <name evidence="1" type="ORF">SPELUC_LOCUS880</name>
</gene>
<name>A0ACA9K520_9GLOM</name>
<dbReference type="Proteomes" id="UP000789366">
    <property type="component" value="Unassembled WGS sequence"/>
</dbReference>
<evidence type="ECO:0000313" key="1">
    <source>
        <dbReference type="EMBL" id="CAG8452716.1"/>
    </source>
</evidence>
<keyword evidence="2" id="KW-1185">Reference proteome</keyword>
<organism evidence="1 2">
    <name type="scientific">Cetraspora pellucida</name>
    <dbReference type="NCBI Taxonomy" id="1433469"/>
    <lineage>
        <taxon>Eukaryota</taxon>
        <taxon>Fungi</taxon>
        <taxon>Fungi incertae sedis</taxon>
        <taxon>Mucoromycota</taxon>
        <taxon>Glomeromycotina</taxon>
        <taxon>Glomeromycetes</taxon>
        <taxon>Diversisporales</taxon>
        <taxon>Gigasporaceae</taxon>
        <taxon>Cetraspora</taxon>
    </lineage>
</organism>
<reference evidence="1" key="1">
    <citation type="submission" date="2021-06" db="EMBL/GenBank/DDBJ databases">
        <authorList>
            <person name="Kallberg Y."/>
            <person name="Tangrot J."/>
            <person name="Rosling A."/>
        </authorList>
    </citation>
    <scope>NUCLEOTIDE SEQUENCE</scope>
    <source>
        <strain evidence="1">28 12/20/2015</strain>
    </source>
</reference>
<dbReference type="EMBL" id="CAJVPW010000396">
    <property type="protein sequence ID" value="CAG8452716.1"/>
    <property type="molecule type" value="Genomic_DNA"/>
</dbReference>
<proteinExistence type="predicted"/>
<accession>A0ACA9K520</accession>
<comment type="caution">
    <text evidence="1">The sequence shown here is derived from an EMBL/GenBank/DDBJ whole genome shotgun (WGS) entry which is preliminary data.</text>
</comment>
<protein>
    <submittedName>
        <fullName evidence="1">10939_t:CDS:1</fullName>
    </submittedName>
</protein>
<evidence type="ECO:0000313" key="2">
    <source>
        <dbReference type="Proteomes" id="UP000789366"/>
    </source>
</evidence>